<dbReference type="STRING" id="797473.HMPREF9080_00384"/>
<dbReference type="Proteomes" id="UP000004750">
    <property type="component" value="Unassembled WGS sequence"/>
</dbReference>
<gene>
    <name evidence="2" type="ORF">HMPREF9080_00384</name>
</gene>
<dbReference type="EMBL" id="AGCM01000021">
    <property type="protein sequence ID" value="EHM55807.1"/>
    <property type="molecule type" value="Genomic_DNA"/>
</dbReference>
<dbReference type="HOGENOM" id="CLU_2823176_0_0_6"/>
<reference evidence="2 3" key="1">
    <citation type="submission" date="2011-08" db="EMBL/GenBank/DDBJ databases">
        <authorList>
            <person name="Weinstock G."/>
            <person name="Sodergren E."/>
            <person name="Clifton S."/>
            <person name="Fulton L."/>
            <person name="Fulton B."/>
            <person name="Courtney L."/>
            <person name="Fronick C."/>
            <person name="Harrison M."/>
            <person name="Strong C."/>
            <person name="Farmer C."/>
            <person name="Delahaunty K."/>
            <person name="Markovic C."/>
            <person name="Hall O."/>
            <person name="Minx P."/>
            <person name="Tomlinson C."/>
            <person name="Mitreva M."/>
            <person name="Hou S."/>
            <person name="Chen J."/>
            <person name="Wollam A."/>
            <person name="Pepin K.H."/>
            <person name="Johnson M."/>
            <person name="Bhonagiri V."/>
            <person name="Zhang X."/>
            <person name="Suruliraj S."/>
            <person name="Warren W."/>
            <person name="Chinwalla A."/>
            <person name="Mardis E.R."/>
            <person name="Wilson R.K."/>
        </authorList>
    </citation>
    <scope>NUCLEOTIDE SEQUENCE [LARGE SCALE GENOMIC DNA]</scope>
    <source>
        <strain evidence="2 3">F0432</strain>
    </source>
</reference>
<feature type="compositionally biased region" description="Basic and acidic residues" evidence="1">
    <location>
        <begin position="29"/>
        <end position="43"/>
    </location>
</feature>
<evidence type="ECO:0000313" key="3">
    <source>
        <dbReference type="Proteomes" id="UP000004750"/>
    </source>
</evidence>
<feature type="compositionally biased region" description="Polar residues" evidence="1">
    <location>
        <begin position="55"/>
        <end position="66"/>
    </location>
</feature>
<sequence>MPAPLCIITQPPPQRLTAPLPFNIPVKPRNTETKQKQMREKPLPHPNANHRKIPRNSQISTKILTP</sequence>
<evidence type="ECO:0000256" key="1">
    <source>
        <dbReference type="SAM" id="MobiDB-lite"/>
    </source>
</evidence>
<protein>
    <submittedName>
        <fullName evidence="2">Uncharacterized protein</fullName>
    </submittedName>
</protein>
<name>G9ZCA7_9GAMM</name>
<dbReference type="AlphaFoldDB" id="G9ZCA7"/>
<evidence type="ECO:0000313" key="2">
    <source>
        <dbReference type="EMBL" id="EHM55807.1"/>
    </source>
</evidence>
<organism evidence="2 3">
    <name type="scientific">Cardiobacterium valvarum F0432</name>
    <dbReference type="NCBI Taxonomy" id="797473"/>
    <lineage>
        <taxon>Bacteria</taxon>
        <taxon>Pseudomonadati</taxon>
        <taxon>Pseudomonadota</taxon>
        <taxon>Gammaproteobacteria</taxon>
        <taxon>Cardiobacteriales</taxon>
        <taxon>Cardiobacteriaceae</taxon>
        <taxon>Cardiobacterium</taxon>
    </lineage>
</organism>
<proteinExistence type="predicted"/>
<accession>G9ZCA7</accession>
<comment type="caution">
    <text evidence="2">The sequence shown here is derived from an EMBL/GenBank/DDBJ whole genome shotgun (WGS) entry which is preliminary data.</text>
</comment>
<feature type="region of interest" description="Disordered" evidence="1">
    <location>
        <begin position="16"/>
        <end position="66"/>
    </location>
</feature>